<evidence type="ECO:0000256" key="3">
    <source>
        <dbReference type="ARBA" id="ARBA00013368"/>
    </source>
</evidence>
<dbReference type="Proteomes" id="UP000447833">
    <property type="component" value="Unassembled WGS sequence"/>
</dbReference>
<dbReference type="Pfam" id="PF13476">
    <property type="entry name" value="AAA_23"/>
    <property type="match status" value="1"/>
</dbReference>
<evidence type="ECO:0000313" key="6">
    <source>
        <dbReference type="EMBL" id="MYL64377.1"/>
    </source>
</evidence>
<dbReference type="RefSeq" id="WP_160919832.1">
    <property type="nucleotide sequence ID" value="NZ_WMEY01000004.1"/>
</dbReference>
<evidence type="ECO:0000313" key="7">
    <source>
        <dbReference type="Proteomes" id="UP000447833"/>
    </source>
</evidence>
<feature type="coiled-coil region" evidence="4">
    <location>
        <begin position="404"/>
        <end position="434"/>
    </location>
</feature>
<dbReference type="AlphaFoldDB" id="A0A845F0X2"/>
<dbReference type="InterPro" id="IPR017599">
    <property type="entry name" value="DNA_S_DndD"/>
</dbReference>
<proteinExistence type="inferred from homology"/>
<dbReference type="SUPFAM" id="SSF52540">
    <property type="entry name" value="P-loop containing nucleoside triphosphate hydrolases"/>
    <property type="match status" value="1"/>
</dbReference>
<accession>A0A845F0X2</accession>
<sequence>MLLKKLVFDNYKTYYGHQDVDLYIPPEEREKGKNIILLGGLNGAGKTTILKAILYVLFGKRGISESEHKRLFSNVINNTFFEEGGRSCSVTLVLETDQKEEWELKVRWGFDYLKRLTHEERSILVRRPGIRQGKKVQIDNIEVYNRFIDKIIPYHSAPFFIFDGEEIKDIILRQNSSEMTEAIHKITGMQAYNQLLDDLDKMIRSLEQDLSRSVSKSKLSNINNELEKVEDEIQTLREKKETRSKELDELKSEIETVKNQRNDKLKNNSRSREELIKRQSSIDAKLQNMKTEFRNLFLNEGVNTILISKINTLKKQLRNEQALKNKRVIANASLTPYHDFINKLLSEPIDPPLNEQQLNQIKEIGEGIWMKDNDIKEFNQEAKEFHDLSTNTFNYLINLQSNGAEKYSSKLTEIDRLINQLESLETELRNAPESVDISNENKQIDDLTKVLGEKEVRFKSTRRKLKKATESRTALTSQLTRLNDQGSDYEDVVNQLETVKKLYNVVSGYIEKMTELKANYIKEEFSNMLTKLFRKKDEFGKIEFDIRSYTVKLYSDQMQEISIQDRSAGEMQMISSALIWALTKASDLSLPMVIDTPLGRLDSFHRNHLINHYYKELSEQVIILSTDTEITKDYVDFMKEHSHKQYMLDYDEDKKYTVIRKGYFDLIKV</sequence>
<evidence type="ECO:0000256" key="2">
    <source>
        <dbReference type="ARBA" id="ARBA00011322"/>
    </source>
</evidence>
<name>A0A845F0X2_9BACL</name>
<dbReference type="Gene3D" id="3.40.50.300">
    <property type="entry name" value="P-loop containing nucleotide triphosphate hydrolases"/>
    <property type="match status" value="2"/>
</dbReference>
<keyword evidence="4" id="KW-0175">Coiled coil</keyword>
<dbReference type="EMBL" id="WMEY01000004">
    <property type="protein sequence ID" value="MYL64377.1"/>
    <property type="molecule type" value="Genomic_DNA"/>
</dbReference>
<dbReference type="GO" id="GO:0006302">
    <property type="term" value="P:double-strand break repair"/>
    <property type="evidence" value="ECO:0007669"/>
    <property type="project" value="InterPro"/>
</dbReference>
<protein>
    <recommendedName>
        <fullName evidence="3">Nuclease SbcCD subunit C</fullName>
    </recommendedName>
</protein>
<reference evidence="6 7" key="1">
    <citation type="submission" date="2019-11" db="EMBL/GenBank/DDBJ databases">
        <title>Genome sequences of 17 halophilic strains isolated from different environments.</title>
        <authorList>
            <person name="Furrow R.E."/>
        </authorList>
    </citation>
    <scope>NUCLEOTIDE SEQUENCE [LARGE SCALE GENOMIC DNA]</scope>
    <source>
        <strain evidence="6 7">22506_14_FS</strain>
    </source>
</reference>
<comment type="caution">
    <text evidence="6">The sequence shown here is derived from an EMBL/GenBank/DDBJ whole genome shotgun (WGS) entry which is preliminary data.</text>
</comment>
<comment type="subunit">
    <text evidence="2">Heterodimer of SbcC and SbcD.</text>
</comment>
<evidence type="ECO:0000259" key="5">
    <source>
        <dbReference type="Pfam" id="PF13476"/>
    </source>
</evidence>
<dbReference type="NCBIfam" id="TIGR03185">
    <property type="entry name" value="DNA_S_dndD"/>
    <property type="match status" value="1"/>
</dbReference>
<dbReference type="PANTHER" id="PTHR32114:SF2">
    <property type="entry name" value="ABC TRANSPORTER ABCH.3"/>
    <property type="match status" value="1"/>
</dbReference>
<feature type="coiled-coil region" evidence="4">
    <location>
        <begin position="189"/>
        <end position="267"/>
    </location>
</feature>
<comment type="similarity">
    <text evidence="1">Belongs to the SMC family. SbcC subfamily.</text>
</comment>
<evidence type="ECO:0000256" key="4">
    <source>
        <dbReference type="SAM" id="Coils"/>
    </source>
</evidence>
<dbReference type="PANTHER" id="PTHR32114">
    <property type="entry name" value="ABC TRANSPORTER ABCH.3"/>
    <property type="match status" value="1"/>
</dbReference>
<organism evidence="6 7">
    <name type="scientific">Guptibacillus hwajinpoensis</name>
    <dbReference type="NCBI Taxonomy" id="208199"/>
    <lineage>
        <taxon>Bacteria</taxon>
        <taxon>Bacillati</taxon>
        <taxon>Bacillota</taxon>
        <taxon>Bacilli</taxon>
        <taxon>Bacillales</taxon>
        <taxon>Guptibacillaceae</taxon>
        <taxon>Guptibacillus</taxon>
    </lineage>
</organism>
<dbReference type="InterPro" id="IPR027417">
    <property type="entry name" value="P-loop_NTPase"/>
</dbReference>
<dbReference type="GO" id="GO:0016887">
    <property type="term" value="F:ATP hydrolysis activity"/>
    <property type="evidence" value="ECO:0007669"/>
    <property type="project" value="InterPro"/>
</dbReference>
<gene>
    <name evidence="6" type="primary">dndD</name>
    <name evidence="6" type="ORF">GLW07_13555</name>
</gene>
<dbReference type="InterPro" id="IPR038729">
    <property type="entry name" value="Rad50/SbcC_AAA"/>
</dbReference>
<feature type="domain" description="Rad50/SbcC-type AAA" evidence="5">
    <location>
        <begin position="5"/>
        <end position="236"/>
    </location>
</feature>
<evidence type="ECO:0000256" key="1">
    <source>
        <dbReference type="ARBA" id="ARBA00006930"/>
    </source>
</evidence>